<keyword evidence="6" id="KW-1185">Reference proteome</keyword>
<dbReference type="PANTHER" id="PTHR43313">
    <property type="entry name" value="SHORT-CHAIN DEHYDROGENASE/REDUCTASE FAMILY 9C"/>
    <property type="match status" value="1"/>
</dbReference>
<evidence type="ECO:0000313" key="5">
    <source>
        <dbReference type="Proteomes" id="UP000095284"/>
    </source>
</evidence>
<dbReference type="PRINTS" id="PR00080">
    <property type="entry name" value="SDRFAMILY"/>
</dbReference>
<evidence type="ECO:0000313" key="6">
    <source>
        <dbReference type="Proteomes" id="UP000659654"/>
    </source>
</evidence>
<sequence>MTVFAGCLTDEGLTDIENKAKTSPSGILHGIKVDVTSDDSVANAKAQITKLLDCNGLDGVVNNAGVVGEVGFDDWLTLESYKSTFEVNLFGVIRVTHAFKDLVKQNKGRIVNVASVMGIVSFGGLAPYSASKHGVNAFSDAIRTEYKQFGVTVSTLEPGFFRTALASPEINEARIQKQWKQLPQAIKEEYGDAFFSKFSQTTYDILDLICSTRTDLVVDAYFHALTSQYPKARYPVGWDYYTIFYPFSLLPANLQDFIIQIIHKIRGIPKPQKMIIK</sequence>
<dbReference type="Proteomes" id="UP000582659">
    <property type="component" value="Unassembled WGS sequence"/>
</dbReference>
<evidence type="ECO:0000256" key="2">
    <source>
        <dbReference type="RuleBase" id="RU000363"/>
    </source>
</evidence>
<dbReference type="PROSITE" id="PS00061">
    <property type="entry name" value="ADH_SHORT"/>
    <property type="match status" value="1"/>
</dbReference>
<dbReference type="Proteomes" id="UP000659654">
    <property type="component" value="Unassembled WGS sequence"/>
</dbReference>
<dbReference type="GO" id="GO:0008202">
    <property type="term" value="P:steroid metabolic process"/>
    <property type="evidence" value="ECO:0007669"/>
    <property type="project" value="TreeGrafter"/>
</dbReference>
<dbReference type="Pfam" id="PF00106">
    <property type="entry name" value="adh_short"/>
    <property type="match status" value="1"/>
</dbReference>
<organism evidence="5 7">
    <name type="scientific">Bursaphelenchus xylophilus</name>
    <name type="common">Pinewood nematode worm</name>
    <name type="synonym">Aphelenchoides xylophilus</name>
    <dbReference type="NCBI Taxonomy" id="6326"/>
    <lineage>
        <taxon>Eukaryota</taxon>
        <taxon>Metazoa</taxon>
        <taxon>Ecdysozoa</taxon>
        <taxon>Nematoda</taxon>
        <taxon>Chromadorea</taxon>
        <taxon>Rhabditida</taxon>
        <taxon>Tylenchina</taxon>
        <taxon>Tylenchomorpha</taxon>
        <taxon>Aphelenchoidea</taxon>
        <taxon>Aphelenchoididae</taxon>
        <taxon>Bursaphelenchus</taxon>
    </lineage>
</organism>
<dbReference type="InterPro" id="IPR036291">
    <property type="entry name" value="NAD(P)-bd_dom_sf"/>
</dbReference>
<dbReference type="InterPro" id="IPR002347">
    <property type="entry name" value="SDR_fam"/>
</dbReference>
<dbReference type="WBParaSite" id="BXY_1409500.1">
    <property type="protein sequence ID" value="BXY_1409500.1"/>
    <property type="gene ID" value="BXY_1409500"/>
</dbReference>
<dbReference type="SMR" id="A0A1I7SM12"/>
<proteinExistence type="inferred from homology"/>
<accession>A0A1I7SM12</accession>
<dbReference type="EMBL" id="CAJFDI010000006">
    <property type="protein sequence ID" value="CAD5234269.1"/>
    <property type="molecule type" value="Genomic_DNA"/>
</dbReference>
<dbReference type="PRINTS" id="PR00081">
    <property type="entry name" value="GDHRDH"/>
</dbReference>
<evidence type="ECO:0000313" key="3">
    <source>
        <dbReference type="EMBL" id="CAD5234269.1"/>
    </source>
</evidence>
<dbReference type="GO" id="GO:0016491">
    <property type="term" value="F:oxidoreductase activity"/>
    <property type="evidence" value="ECO:0007669"/>
    <property type="project" value="UniProtKB-KW"/>
</dbReference>
<evidence type="ECO:0000313" key="4">
    <source>
        <dbReference type="EMBL" id="CAG9129958.1"/>
    </source>
</evidence>
<reference evidence="4" key="2">
    <citation type="submission" date="2020-08" db="EMBL/GenBank/DDBJ databases">
        <authorList>
            <person name="Kikuchi T."/>
        </authorList>
    </citation>
    <scope>NUCLEOTIDE SEQUENCE</scope>
    <source>
        <strain evidence="3">Ka4C1</strain>
    </source>
</reference>
<dbReference type="OrthoDB" id="2102561at2759"/>
<keyword evidence="1" id="KW-0560">Oxidoreductase</keyword>
<dbReference type="InterPro" id="IPR020904">
    <property type="entry name" value="Sc_DH/Rdtase_CS"/>
</dbReference>
<dbReference type="Gene3D" id="3.40.50.720">
    <property type="entry name" value="NAD(P)-binding Rossmann-like Domain"/>
    <property type="match status" value="1"/>
</dbReference>
<dbReference type="PANTHER" id="PTHR43313:SF7">
    <property type="entry name" value="17-BETA-HYDROXYSTEROID DEHYDROGENASE TYPE 6"/>
    <property type="match status" value="1"/>
</dbReference>
<name>A0A1I7SM12_BURXY</name>
<dbReference type="eggNOG" id="KOG1610">
    <property type="taxonomic scope" value="Eukaryota"/>
</dbReference>
<dbReference type="EMBL" id="CAJFCV020000006">
    <property type="protein sequence ID" value="CAG9129958.1"/>
    <property type="molecule type" value="Genomic_DNA"/>
</dbReference>
<comment type="similarity">
    <text evidence="2">Belongs to the short-chain dehydrogenases/reductases (SDR) family.</text>
</comment>
<protein>
    <submittedName>
        <fullName evidence="3">(pine wood nematode) hypothetical protein</fullName>
    </submittedName>
</protein>
<gene>
    <name evidence="3" type="ORF">BXYJ_LOCUS14360</name>
</gene>
<dbReference type="Proteomes" id="UP000095284">
    <property type="component" value="Unplaced"/>
</dbReference>
<dbReference type="SUPFAM" id="SSF51735">
    <property type="entry name" value="NAD(P)-binding Rossmann-fold domains"/>
    <property type="match status" value="1"/>
</dbReference>
<reference evidence="7" key="1">
    <citation type="submission" date="2016-11" db="UniProtKB">
        <authorList>
            <consortium name="WormBaseParasite"/>
        </authorList>
    </citation>
    <scope>IDENTIFICATION</scope>
</reference>
<evidence type="ECO:0000256" key="1">
    <source>
        <dbReference type="ARBA" id="ARBA00023002"/>
    </source>
</evidence>
<evidence type="ECO:0000313" key="7">
    <source>
        <dbReference type="WBParaSite" id="BXY_1409500.1"/>
    </source>
</evidence>
<dbReference type="AlphaFoldDB" id="A0A1I7SM12"/>